<proteinExistence type="predicted"/>
<accession>A0A1I1RBA8</accession>
<sequence>MYKFCLVIFIFLAFQTQAETDDILTIERSVSKNIAIKFPNDKNINPKISDFEILNYVLMSNDKGERWAVVTLTNLSSGNRTFEHTHLMALFANGERQKPLEKKLLFSGNETQSFTLSFDKNKFPILSIYANNG</sequence>
<evidence type="ECO:0000313" key="2">
    <source>
        <dbReference type="EMBL" id="SFD31522.1"/>
    </source>
</evidence>
<keyword evidence="1" id="KW-0732">Signal</keyword>
<dbReference type="RefSeq" id="WP_177208119.1">
    <property type="nucleotide sequence ID" value="NZ_FOLO01000048.1"/>
</dbReference>
<name>A0A1I1RBA8_9GAMM</name>
<evidence type="ECO:0000256" key="1">
    <source>
        <dbReference type="SAM" id="SignalP"/>
    </source>
</evidence>
<keyword evidence="3" id="KW-1185">Reference proteome</keyword>
<dbReference type="STRING" id="1123010.SAMN02745724_04171"/>
<dbReference type="Proteomes" id="UP000198862">
    <property type="component" value="Unassembled WGS sequence"/>
</dbReference>
<reference evidence="2 3" key="1">
    <citation type="submission" date="2016-10" db="EMBL/GenBank/DDBJ databases">
        <authorList>
            <person name="de Groot N.N."/>
        </authorList>
    </citation>
    <scope>NUCLEOTIDE SEQUENCE [LARGE SCALE GENOMIC DNA]</scope>
    <source>
        <strain evidence="2 3">DSM 6059</strain>
    </source>
</reference>
<protein>
    <submittedName>
        <fullName evidence="2">Uncharacterized protein</fullName>
    </submittedName>
</protein>
<dbReference type="AlphaFoldDB" id="A0A1I1RBA8"/>
<organism evidence="2 3">
    <name type="scientific">Pseudoalteromonas denitrificans DSM 6059</name>
    <dbReference type="NCBI Taxonomy" id="1123010"/>
    <lineage>
        <taxon>Bacteria</taxon>
        <taxon>Pseudomonadati</taxon>
        <taxon>Pseudomonadota</taxon>
        <taxon>Gammaproteobacteria</taxon>
        <taxon>Alteromonadales</taxon>
        <taxon>Pseudoalteromonadaceae</taxon>
        <taxon>Pseudoalteromonas</taxon>
    </lineage>
</organism>
<feature type="chain" id="PRO_5011435384" evidence="1">
    <location>
        <begin position="19"/>
        <end position="133"/>
    </location>
</feature>
<evidence type="ECO:0000313" key="3">
    <source>
        <dbReference type="Proteomes" id="UP000198862"/>
    </source>
</evidence>
<dbReference type="EMBL" id="FOLO01000048">
    <property type="protein sequence ID" value="SFD31522.1"/>
    <property type="molecule type" value="Genomic_DNA"/>
</dbReference>
<gene>
    <name evidence="2" type="ORF">SAMN02745724_04171</name>
</gene>
<feature type="signal peptide" evidence="1">
    <location>
        <begin position="1"/>
        <end position="18"/>
    </location>
</feature>